<dbReference type="PANTHER" id="PTHR46018">
    <property type="entry name" value="ZINC PHOSPHODIESTERASE ELAC PROTEIN 1"/>
    <property type="match status" value="1"/>
</dbReference>
<dbReference type="InterPro" id="IPR036866">
    <property type="entry name" value="RibonucZ/Hydroxyglut_hydro"/>
</dbReference>
<evidence type="ECO:0000313" key="1">
    <source>
        <dbReference type="EMBL" id="ACM21995.1"/>
    </source>
</evidence>
<name>B9M6X4_GEODF</name>
<proteinExistence type="predicted"/>
<dbReference type="AlphaFoldDB" id="B9M6X4"/>
<dbReference type="HOGENOM" id="CLU_823444_0_0_7"/>
<dbReference type="PANTHER" id="PTHR46018:SF7">
    <property type="entry name" value="RIBONUCLEASE Z"/>
    <property type="match status" value="1"/>
</dbReference>
<protein>
    <submittedName>
        <fullName evidence="1">Ribonuclease Z-related hydrolase</fullName>
    </submittedName>
</protein>
<dbReference type="SUPFAM" id="SSF56281">
    <property type="entry name" value="Metallo-hydrolase/oxidoreductase"/>
    <property type="match status" value="1"/>
</dbReference>
<dbReference type="Gene3D" id="3.60.15.10">
    <property type="entry name" value="Ribonuclease Z/Hydroxyacylglutathione hydrolase-like"/>
    <property type="match status" value="1"/>
</dbReference>
<dbReference type="eggNOG" id="COG1234">
    <property type="taxonomic scope" value="Bacteria"/>
</dbReference>
<dbReference type="EMBL" id="CP001390">
    <property type="protein sequence ID" value="ACM21995.1"/>
    <property type="molecule type" value="Genomic_DNA"/>
</dbReference>
<reference evidence="1 2" key="1">
    <citation type="submission" date="2009-01" db="EMBL/GenBank/DDBJ databases">
        <title>Complete sequence of Geobacter sp. FRC-32.</title>
        <authorList>
            <consortium name="US DOE Joint Genome Institute"/>
            <person name="Lucas S."/>
            <person name="Copeland A."/>
            <person name="Lapidus A."/>
            <person name="Glavina del Rio T."/>
            <person name="Dalin E."/>
            <person name="Tice H."/>
            <person name="Bruce D."/>
            <person name="Goodwin L."/>
            <person name="Pitluck S."/>
            <person name="Saunders E."/>
            <person name="Brettin T."/>
            <person name="Detter J.C."/>
            <person name="Han C."/>
            <person name="Larimer F."/>
            <person name="Land M."/>
            <person name="Hauser L."/>
            <person name="Kyrpides N."/>
            <person name="Ovchinnikova G."/>
            <person name="Kostka J."/>
            <person name="Richardson P."/>
        </authorList>
    </citation>
    <scope>NUCLEOTIDE SEQUENCE [LARGE SCALE GENOMIC DNA]</scope>
    <source>
        <strain evidence="2">DSM 22248 / JCM 15807 / FRC-32</strain>
    </source>
</reference>
<organism evidence="1 2">
    <name type="scientific">Geotalea daltonii (strain DSM 22248 / JCM 15807 / FRC-32)</name>
    <name type="common">Geobacter daltonii</name>
    <dbReference type="NCBI Taxonomy" id="316067"/>
    <lineage>
        <taxon>Bacteria</taxon>
        <taxon>Pseudomonadati</taxon>
        <taxon>Thermodesulfobacteriota</taxon>
        <taxon>Desulfuromonadia</taxon>
        <taxon>Geobacterales</taxon>
        <taxon>Geobacteraceae</taxon>
        <taxon>Geotalea</taxon>
    </lineage>
</organism>
<dbReference type="NCBIfam" id="NF002558">
    <property type="entry name" value="PRK02126.1"/>
    <property type="match status" value="1"/>
</dbReference>
<keyword evidence="1" id="KW-0378">Hydrolase</keyword>
<dbReference type="OrthoDB" id="9800940at2"/>
<evidence type="ECO:0000313" key="2">
    <source>
        <dbReference type="Proteomes" id="UP000007721"/>
    </source>
</evidence>
<dbReference type="KEGG" id="geo:Geob_3654"/>
<accession>B9M6X4</accession>
<gene>
    <name evidence="1" type="ordered locus">Geob_3654</name>
</gene>
<dbReference type="STRING" id="316067.Geob_3654"/>
<sequence>MTPQFHPFLINDPFDDPGLYIDFLFERRAILFDLGDLSNLSARKLLRVSHIFVSHTHVDHFIGFDQLVRTCLGRDKRIRLYGPSGFVEQIEHRLAGYTWNLVENYPTDFTVVAVEVDGDGSALSAEFHCREGFHRSAGRSFMVDYGLLLDEENFSIHCACLDHRTTSLAFCLEEKQHVNVMKNRLENLGLEVGPWLADLKRAVLQEKPDDTIIRASWKKAGGYEEREMKLGDLKGQVLQVVPGQKIAYVTDVVFSPANAGKIVTLAHDADYLFIESTFLNEEADRARVKCHLTAAQAGSLARQAGVTRVTPFHFSAKYNGEGYRLERELTEAFVGGAAASIRLQK</sequence>
<dbReference type="RefSeq" id="WP_012648721.1">
    <property type="nucleotide sequence ID" value="NC_011979.1"/>
</dbReference>
<keyword evidence="2" id="KW-1185">Reference proteome</keyword>
<dbReference type="GO" id="GO:0042781">
    <property type="term" value="F:3'-tRNA processing endoribonuclease activity"/>
    <property type="evidence" value="ECO:0007669"/>
    <property type="project" value="TreeGrafter"/>
</dbReference>
<dbReference type="Proteomes" id="UP000007721">
    <property type="component" value="Chromosome"/>
</dbReference>